<dbReference type="RefSeq" id="WP_319954521.1">
    <property type="nucleotide sequence ID" value="NZ_JAXAVX010000005.1"/>
</dbReference>
<keyword evidence="2" id="KW-1185">Reference proteome</keyword>
<evidence type="ECO:0000313" key="1">
    <source>
        <dbReference type="EMBL" id="MDX8152367.1"/>
    </source>
</evidence>
<dbReference type="SUPFAM" id="SSF48613">
    <property type="entry name" value="Heme oxygenase-like"/>
    <property type="match status" value="1"/>
</dbReference>
<proteinExistence type="predicted"/>
<accession>A0ABU4VKK8</accession>
<dbReference type="Pfam" id="PF14518">
    <property type="entry name" value="Haem_oxygenas_2"/>
    <property type="match status" value="1"/>
</dbReference>
<name>A0ABU4VKK8_9ACTN</name>
<dbReference type="Gene3D" id="1.20.910.10">
    <property type="entry name" value="Heme oxygenase-like"/>
    <property type="match status" value="1"/>
</dbReference>
<evidence type="ECO:0000313" key="2">
    <source>
        <dbReference type="Proteomes" id="UP001277761"/>
    </source>
</evidence>
<gene>
    <name evidence="1" type="ORF">SK069_12225</name>
</gene>
<dbReference type="EMBL" id="JAXAVX010000005">
    <property type="protein sequence ID" value="MDX8152367.1"/>
    <property type="molecule type" value="Genomic_DNA"/>
</dbReference>
<organism evidence="1 2">
    <name type="scientific">Patulibacter brassicae</name>
    <dbReference type="NCBI Taxonomy" id="1705717"/>
    <lineage>
        <taxon>Bacteria</taxon>
        <taxon>Bacillati</taxon>
        <taxon>Actinomycetota</taxon>
        <taxon>Thermoleophilia</taxon>
        <taxon>Solirubrobacterales</taxon>
        <taxon>Patulibacteraceae</taxon>
        <taxon>Patulibacter</taxon>
    </lineage>
</organism>
<dbReference type="Proteomes" id="UP001277761">
    <property type="component" value="Unassembled WGS sequence"/>
</dbReference>
<dbReference type="SMART" id="SM01236">
    <property type="entry name" value="Haem_oxygenase_2"/>
    <property type="match status" value="1"/>
</dbReference>
<sequence length="338" mass="36132">MTPPGLPSPRGPLSARVLELLSRAPGSAAADAVLPAVPEDAVGDEDLQLALYLAYELHYRGLPGVADAWEWDPALLTLRGAMEAAFEAGLRELVPYPDAVAPTEMDVALREIMDADDGPSLSRFVEREADAEQVRELVVHRSAYQLKEADPHSFALPRLHGRPKAAMVEIQVDEYGGGKPDRIHALLYAATMRELGLDDAYGAYVDVLPATTLATVNLASFFGLHRRWRGACAGHLALTEMTSSAPSRRYAAGLRRLGFTSAAATEFYDEHVEADAVHESIAAVDLAGGLAHQDEGLGRDALFGAAALAALEARFATAIMDAWEAGRTSLRTPGLVLA</sequence>
<comment type="caution">
    <text evidence="1">The sequence shown here is derived from an EMBL/GenBank/DDBJ whole genome shotgun (WGS) entry which is preliminary data.</text>
</comment>
<reference evidence="1 2" key="1">
    <citation type="submission" date="2023-11" db="EMBL/GenBank/DDBJ databases">
        <authorList>
            <person name="Xu M."/>
            <person name="Jiang T."/>
        </authorList>
    </citation>
    <scope>NUCLEOTIDE SEQUENCE [LARGE SCALE GENOMIC DNA]</scope>
    <source>
        <strain evidence="1 2">SD</strain>
    </source>
</reference>
<dbReference type="InterPro" id="IPR016084">
    <property type="entry name" value="Haem_Oase-like_multi-hlx"/>
</dbReference>
<protein>
    <submittedName>
        <fullName evidence="1">Iron-containing redox enzyme family protein</fullName>
    </submittedName>
</protein>